<dbReference type="GO" id="GO:0008097">
    <property type="term" value="F:5S rRNA binding"/>
    <property type="evidence" value="ECO:0007669"/>
    <property type="project" value="InterPro"/>
</dbReference>
<keyword evidence="4 5" id="KW-0687">Ribonucleoprotein</keyword>
<organism evidence="8 9">
    <name type="scientific">Desulfocucumis palustris</name>
    <dbReference type="NCBI Taxonomy" id="1898651"/>
    <lineage>
        <taxon>Bacteria</taxon>
        <taxon>Bacillati</taxon>
        <taxon>Bacillota</taxon>
        <taxon>Clostridia</taxon>
        <taxon>Eubacteriales</taxon>
        <taxon>Desulfocucumaceae</taxon>
        <taxon>Desulfocucumis</taxon>
    </lineage>
</organism>
<dbReference type="Gene3D" id="2.40.240.10">
    <property type="entry name" value="Ribosomal Protein L25, Chain P"/>
    <property type="match status" value="1"/>
</dbReference>
<dbReference type="RefSeq" id="WP_165792018.1">
    <property type="nucleotide sequence ID" value="NZ_BFAV01000060.1"/>
</dbReference>
<dbReference type="GO" id="GO:0006412">
    <property type="term" value="P:translation"/>
    <property type="evidence" value="ECO:0007669"/>
    <property type="project" value="UniProtKB-UniRule"/>
</dbReference>
<dbReference type="InterPro" id="IPR020056">
    <property type="entry name" value="Rbsml_bL25/Gln-tRNA_synth_N"/>
</dbReference>
<dbReference type="NCBIfam" id="TIGR00731">
    <property type="entry name" value="bL25_bact_ctc"/>
    <property type="match status" value="1"/>
</dbReference>
<name>A0A2L2XB07_9FIRM</name>
<feature type="domain" description="Large ribosomal subunit protein bL25 L25" evidence="6">
    <location>
        <begin position="6"/>
        <end position="94"/>
    </location>
</feature>
<evidence type="ECO:0000313" key="8">
    <source>
        <dbReference type="EMBL" id="GBF32853.1"/>
    </source>
</evidence>
<dbReference type="InterPro" id="IPR037121">
    <property type="entry name" value="Ribosomal_bL25_C"/>
</dbReference>
<dbReference type="Gene3D" id="2.170.120.20">
    <property type="entry name" value="Ribosomal protein L25, beta domain"/>
    <property type="match status" value="1"/>
</dbReference>
<dbReference type="GO" id="GO:0022625">
    <property type="term" value="C:cytosolic large ribosomal subunit"/>
    <property type="evidence" value="ECO:0007669"/>
    <property type="project" value="TreeGrafter"/>
</dbReference>
<dbReference type="InterPro" id="IPR020930">
    <property type="entry name" value="Ribosomal_uL5_bac-type"/>
</dbReference>
<evidence type="ECO:0000313" key="9">
    <source>
        <dbReference type="Proteomes" id="UP000239549"/>
    </source>
</evidence>
<keyword evidence="2 5" id="KW-0694">RNA-binding</keyword>
<dbReference type="PANTHER" id="PTHR33284">
    <property type="entry name" value="RIBOSOMAL PROTEIN L25/GLN-TRNA SYNTHETASE, ANTI-CODON-BINDING DOMAIN-CONTAINING PROTEIN"/>
    <property type="match status" value="1"/>
</dbReference>
<dbReference type="InterPro" id="IPR029751">
    <property type="entry name" value="Ribosomal_L25_dom"/>
</dbReference>
<reference evidence="9" key="1">
    <citation type="submission" date="2018-02" db="EMBL/GenBank/DDBJ databases">
        <title>Genome sequence of Desulfocucumis palustris strain NAW-5.</title>
        <authorList>
            <person name="Watanabe M."/>
            <person name="Kojima H."/>
            <person name="Fukui M."/>
        </authorList>
    </citation>
    <scope>NUCLEOTIDE SEQUENCE [LARGE SCALE GENOMIC DNA]</scope>
    <source>
        <strain evidence="9">NAW-5</strain>
    </source>
</reference>
<evidence type="ECO:0000256" key="2">
    <source>
        <dbReference type="ARBA" id="ARBA00022884"/>
    </source>
</evidence>
<accession>A0A2L2XB07</accession>
<dbReference type="AlphaFoldDB" id="A0A2L2XB07"/>
<feature type="domain" description="Large ribosomal subunit protein bL25 beta" evidence="7">
    <location>
        <begin position="103"/>
        <end position="179"/>
    </location>
</feature>
<keyword evidence="1 5" id="KW-0699">rRNA-binding</keyword>
<dbReference type="Pfam" id="PF01386">
    <property type="entry name" value="Ribosomal_L25p"/>
    <property type="match status" value="1"/>
</dbReference>
<dbReference type="Proteomes" id="UP000239549">
    <property type="component" value="Unassembled WGS sequence"/>
</dbReference>
<dbReference type="GO" id="GO:0003735">
    <property type="term" value="F:structural constituent of ribosome"/>
    <property type="evidence" value="ECO:0007669"/>
    <property type="project" value="InterPro"/>
</dbReference>
<evidence type="ECO:0000256" key="1">
    <source>
        <dbReference type="ARBA" id="ARBA00022730"/>
    </source>
</evidence>
<keyword evidence="9" id="KW-1185">Reference proteome</keyword>
<dbReference type="EMBL" id="BFAV01000060">
    <property type="protein sequence ID" value="GBF32853.1"/>
    <property type="molecule type" value="Genomic_DNA"/>
</dbReference>
<comment type="similarity">
    <text evidence="5">Belongs to the bacterial ribosomal protein bL25 family. CTC subfamily.</text>
</comment>
<dbReference type="HAMAP" id="MF_01334">
    <property type="entry name" value="Ribosomal_bL25_CTC"/>
    <property type="match status" value="1"/>
</dbReference>
<dbReference type="PANTHER" id="PTHR33284:SF1">
    <property type="entry name" value="RIBOSOMAL PROTEIN L25_GLN-TRNA SYNTHETASE, ANTI-CODON-BINDING DOMAIN-CONTAINING PROTEIN"/>
    <property type="match status" value="1"/>
</dbReference>
<dbReference type="SUPFAM" id="SSF50715">
    <property type="entry name" value="Ribosomal protein L25-like"/>
    <property type="match status" value="1"/>
</dbReference>
<protein>
    <recommendedName>
        <fullName evidence="5">Large ribosomal subunit protein bL25</fullName>
    </recommendedName>
    <alternativeName>
        <fullName evidence="5">General stress protein CTC</fullName>
    </alternativeName>
</protein>
<comment type="caution">
    <text evidence="8">The sequence shown here is derived from an EMBL/GenBank/DDBJ whole genome shotgun (WGS) entry which is preliminary data.</text>
</comment>
<gene>
    <name evidence="5" type="primary">rplY</name>
    <name evidence="5" type="synonym">ctc</name>
    <name evidence="8" type="ORF">DCCM_1049</name>
</gene>
<evidence type="ECO:0000259" key="7">
    <source>
        <dbReference type="Pfam" id="PF14693"/>
    </source>
</evidence>
<evidence type="ECO:0000256" key="3">
    <source>
        <dbReference type="ARBA" id="ARBA00022980"/>
    </source>
</evidence>
<dbReference type="Pfam" id="PF14693">
    <property type="entry name" value="Ribosomal_TL5_C"/>
    <property type="match status" value="1"/>
</dbReference>
<evidence type="ECO:0000259" key="6">
    <source>
        <dbReference type="Pfam" id="PF01386"/>
    </source>
</evidence>
<dbReference type="CDD" id="cd00495">
    <property type="entry name" value="Ribosomal_L25_TL5_CTC"/>
    <property type="match status" value="1"/>
</dbReference>
<sequence>MSELGINARIRQGRGRGYRNSLQEKGMIPGVVYGSEVGSIPVEMDSRQVDRILASPSGRSKLIKFSVLDRGDYNVMLKDVQYDPVRREVIHADFQQVNLNQRINTAIPVFLAGEVKEGVLQQVMRELEISCLPAEIPGSITFNVDGMTPGSAVKVADLIIPPGITVLDDGSEIVATVLAGKEETVDVEVPDKDVENQAAEGE</sequence>
<comment type="function">
    <text evidence="5">This is one of the proteins that binds to the 5S RNA in the ribosome where it forms part of the central protuberance.</text>
</comment>
<evidence type="ECO:0000256" key="4">
    <source>
        <dbReference type="ARBA" id="ARBA00023274"/>
    </source>
</evidence>
<dbReference type="InterPro" id="IPR020057">
    <property type="entry name" value="Ribosomal_bL25_b-dom"/>
</dbReference>
<dbReference type="InterPro" id="IPR001021">
    <property type="entry name" value="Ribosomal_bL25_long"/>
</dbReference>
<comment type="subunit">
    <text evidence="5">Part of the 50S ribosomal subunit; part of the 5S rRNA/L5/L18/L25 subcomplex. Contacts the 5S rRNA. Binds to the 5S rRNA independently of L5 and L18.</text>
</comment>
<evidence type="ECO:0000256" key="5">
    <source>
        <dbReference type="HAMAP-Rule" id="MF_01334"/>
    </source>
</evidence>
<keyword evidence="3 5" id="KW-0689">Ribosomal protein</keyword>
<dbReference type="InterPro" id="IPR011035">
    <property type="entry name" value="Ribosomal_bL25/Gln-tRNA_synth"/>
</dbReference>
<proteinExistence type="inferred from homology"/>